<organism evidence="4 5">
    <name type="scientific">Saccoglossus kowalevskii</name>
    <name type="common">Acorn worm</name>
    <dbReference type="NCBI Taxonomy" id="10224"/>
    <lineage>
        <taxon>Eukaryota</taxon>
        <taxon>Metazoa</taxon>
        <taxon>Hemichordata</taxon>
        <taxon>Enteropneusta</taxon>
        <taxon>Harrimaniidae</taxon>
        <taxon>Saccoglossus</taxon>
    </lineage>
</organism>
<dbReference type="GeneID" id="102803404"/>
<gene>
    <name evidence="5" type="primary">LOC102803404</name>
</gene>
<name>A0ABM0M2J9_SACKO</name>
<keyword evidence="4" id="KW-1185">Reference proteome</keyword>
<proteinExistence type="predicted"/>
<dbReference type="PANTHER" id="PTHR10694">
    <property type="entry name" value="LYSINE-SPECIFIC DEMETHYLASE"/>
    <property type="match status" value="1"/>
</dbReference>
<evidence type="ECO:0000256" key="2">
    <source>
        <dbReference type="ARBA" id="ARBA00023242"/>
    </source>
</evidence>
<dbReference type="SUPFAM" id="SSF51197">
    <property type="entry name" value="Clavaminate synthase-like"/>
    <property type="match status" value="1"/>
</dbReference>
<evidence type="ECO:0000313" key="5">
    <source>
        <dbReference type="RefSeq" id="XP_006814240.1"/>
    </source>
</evidence>
<keyword evidence="2" id="KW-0539">Nucleus</keyword>
<dbReference type="PROSITE" id="PS51184">
    <property type="entry name" value="JMJC"/>
    <property type="match status" value="1"/>
</dbReference>
<dbReference type="Gene3D" id="2.60.120.650">
    <property type="entry name" value="Cupin"/>
    <property type="match status" value="1"/>
</dbReference>
<evidence type="ECO:0000256" key="1">
    <source>
        <dbReference type="ARBA" id="ARBA00004123"/>
    </source>
</evidence>
<dbReference type="Pfam" id="PF02928">
    <property type="entry name" value="zf-C5HC2"/>
    <property type="match status" value="1"/>
</dbReference>
<dbReference type="PANTHER" id="PTHR10694:SF113">
    <property type="entry name" value="PROTEIN JUMONJI"/>
    <property type="match status" value="1"/>
</dbReference>
<feature type="non-terminal residue" evidence="5">
    <location>
        <position position="1"/>
    </location>
</feature>
<dbReference type="RefSeq" id="XP_006814240.1">
    <property type="nucleotide sequence ID" value="XM_006814177.1"/>
</dbReference>
<comment type="subcellular location">
    <subcellularLocation>
        <location evidence="1">Nucleus</location>
    </subcellularLocation>
</comment>
<evidence type="ECO:0000259" key="3">
    <source>
        <dbReference type="PROSITE" id="PS51184"/>
    </source>
</evidence>
<dbReference type="Proteomes" id="UP000694865">
    <property type="component" value="Unplaced"/>
</dbReference>
<dbReference type="InterPro" id="IPR004198">
    <property type="entry name" value="Znf_C5HC2"/>
</dbReference>
<dbReference type="Pfam" id="PF02373">
    <property type="entry name" value="JmjC"/>
    <property type="match status" value="1"/>
</dbReference>
<dbReference type="InterPro" id="IPR003347">
    <property type="entry name" value="JmjC_dom"/>
</dbReference>
<protein>
    <submittedName>
        <fullName evidence="5">Protein Jumonji-like</fullName>
    </submittedName>
</protein>
<sequence length="470" mass="53965">SQISRLDDVYCKYLLSYDMLSKDEKEKLERQVILERQRKPRVVAENDRNSCVAKGKSVVLTQFFRVARNMMNLCFKNDPTVTDVEEEYWKLVSEKSQHIAVQWARVDTSVAGSGFPTGKSHPYAKHNWNLNNLARNQGNLLSHLGSEPDVTIPWLKVGMVYSTEFWKYDPYALPFVEYQHTGADKIWYCVPHSHKEKFETVMKSVVPEMCINNSNRNYLAKSSVMVSPTNLAKEGVPITRVVIENGEYLVTFPGCYTSSICCGYNVSECIYYALPSWVQFATQANKVTKELRLPPMFSFERLICLASTIEVTKGNTEIIECLLHELKLIRDLELQLREQLMLTGVKSMAKMAVTNVVMNQDLRRKKILKIQVDPEDKRCDTCQQLCHLSQVVNDKEEDTYCLQHALNYIKKGGSKACNGLKLMYRYEKEQLNKLVEQLEDCLNDKSKISPGRGRTSNKRKCTESVVELLS</sequence>
<reference evidence="5" key="1">
    <citation type="submission" date="2025-08" db="UniProtKB">
        <authorList>
            <consortium name="RefSeq"/>
        </authorList>
    </citation>
    <scope>IDENTIFICATION</scope>
    <source>
        <tissue evidence="5">Testes</tissue>
    </source>
</reference>
<evidence type="ECO:0000313" key="4">
    <source>
        <dbReference type="Proteomes" id="UP000694865"/>
    </source>
</evidence>
<dbReference type="SMART" id="SM00558">
    <property type="entry name" value="JmjC"/>
    <property type="match status" value="1"/>
</dbReference>
<feature type="domain" description="JmjC" evidence="3">
    <location>
        <begin position="122"/>
        <end position="289"/>
    </location>
</feature>
<accession>A0ABM0M2J9</accession>